<protein>
    <submittedName>
        <fullName evidence="1">Homolog to phage PhiH1 repressor protein</fullName>
    </submittedName>
</protein>
<proteinExistence type="predicted"/>
<evidence type="ECO:0000313" key="2">
    <source>
        <dbReference type="Proteomes" id="UP000066737"/>
    </source>
</evidence>
<dbReference type="Gene3D" id="1.10.10.10">
    <property type="entry name" value="Winged helix-like DNA-binding domain superfamily/Winged helix DNA-binding domain"/>
    <property type="match status" value="1"/>
</dbReference>
<organism evidence="1 2">
    <name type="scientific">Halobacterium hubeiense</name>
    <dbReference type="NCBI Taxonomy" id="1407499"/>
    <lineage>
        <taxon>Archaea</taxon>
        <taxon>Methanobacteriati</taxon>
        <taxon>Methanobacteriota</taxon>
        <taxon>Stenosarchaea group</taxon>
        <taxon>Halobacteria</taxon>
        <taxon>Halobacteriales</taxon>
        <taxon>Halobacteriaceae</taxon>
        <taxon>Halobacterium</taxon>
    </lineage>
</organism>
<reference evidence="2" key="1">
    <citation type="journal article" date="2016" name="Environ. Microbiol.">
        <title>The complete genome of a viable archaeum isolated from 123-million-year-old rock salt.</title>
        <authorList>
            <person name="Jaakkola S.T."/>
            <person name="Pfeiffer F."/>
            <person name="Ravantti J.J."/>
            <person name="Guo Q."/>
            <person name="Liu Y."/>
            <person name="Chen X."/>
            <person name="Ma H."/>
            <person name="Yang C."/>
            <person name="Oksanen H.M."/>
            <person name="Bamford D.H."/>
        </authorList>
    </citation>
    <scope>NUCLEOTIDE SEQUENCE</scope>
    <source>
        <strain evidence="2">JI20-1</strain>
    </source>
</reference>
<dbReference type="EMBL" id="LN831302">
    <property type="protein sequence ID" value="CQH55237.1"/>
    <property type="molecule type" value="Genomic_DNA"/>
</dbReference>
<dbReference type="Proteomes" id="UP000066737">
    <property type="component" value="Chromosome I"/>
</dbReference>
<dbReference type="InterPro" id="IPR036388">
    <property type="entry name" value="WH-like_DNA-bd_sf"/>
</dbReference>
<name>A0A0U5H2E2_9EURY</name>
<keyword evidence="2" id="KW-1185">Reference proteome</keyword>
<gene>
    <name evidence="1" type="ORF">HHUB_2204</name>
</gene>
<evidence type="ECO:0000313" key="1">
    <source>
        <dbReference type="EMBL" id="CQH55237.1"/>
    </source>
</evidence>
<dbReference type="KEGG" id="hhb:Hhub_2204"/>
<dbReference type="AlphaFoldDB" id="A0A0U5H2E2"/>
<accession>A0A0U5H2E2</accession>
<sequence length="77" mass="9049">MSGSLVSEYELYVQHPRFEEMNISRGQIRARCQMLADAGLVDRQHEDIYEITTWGRLYLRGEVDAQNQPRPRPSRVK</sequence>
<dbReference type="STRING" id="1407499.HHUB_2204"/>